<evidence type="ECO:0000256" key="1">
    <source>
        <dbReference type="SAM" id="Phobius"/>
    </source>
</evidence>
<feature type="transmembrane region" description="Helical" evidence="1">
    <location>
        <begin position="47"/>
        <end position="65"/>
    </location>
</feature>
<keyword evidence="1" id="KW-1133">Transmembrane helix</keyword>
<accession>A0A1J5RI78</accession>
<organism evidence="3">
    <name type="scientific">mine drainage metagenome</name>
    <dbReference type="NCBI Taxonomy" id="410659"/>
    <lineage>
        <taxon>unclassified sequences</taxon>
        <taxon>metagenomes</taxon>
        <taxon>ecological metagenomes</taxon>
    </lineage>
</organism>
<sequence>MNQSAKLAKAAPYVLLLAASAFLYYRALHFDYTRVPDRIGPGAWPRMILVLLMAVSAWQTVRLAFGSAASSLKGIAPVLDEDPDVSLSLEGPPSAGRVWIGIALTFAFLLAFETVGFFAASFAYLAALMFVGGYRRLVPALVVSLASSVFFVFIFMKIVYVSLPLGRGPFLALSVTVMRLLGIH</sequence>
<feature type="transmembrane region" description="Helical" evidence="1">
    <location>
        <begin position="98"/>
        <end position="131"/>
    </location>
</feature>
<name>A0A1J5RI78_9ZZZZ</name>
<dbReference type="EMBL" id="MLJW01000252">
    <property type="protein sequence ID" value="OIQ91703.1"/>
    <property type="molecule type" value="Genomic_DNA"/>
</dbReference>
<dbReference type="InterPro" id="IPR009936">
    <property type="entry name" value="DUF1468"/>
</dbReference>
<keyword evidence="1" id="KW-0812">Transmembrane</keyword>
<comment type="caution">
    <text evidence="3">The sequence shown here is derived from an EMBL/GenBank/DDBJ whole genome shotgun (WGS) entry which is preliminary data.</text>
</comment>
<dbReference type="AlphaFoldDB" id="A0A1J5RI78"/>
<feature type="transmembrane region" description="Helical" evidence="1">
    <location>
        <begin position="137"/>
        <end position="160"/>
    </location>
</feature>
<protein>
    <submittedName>
        <fullName evidence="3">Tripartite tricarboxylate transporter TctB family protein</fullName>
    </submittedName>
</protein>
<gene>
    <name evidence="3" type="ORF">GALL_263990</name>
</gene>
<keyword evidence="1" id="KW-0472">Membrane</keyword>
<dbReference type="Pfam" id="PF07331">
    <property type="entry name" value="TctB"/>
    <property type="match status" value="1"/>
</dbReference>
<reference evidence="3" key="1">
    <citation type="submission" date="2016-10" db="EMBL/GenBank/DDBJ databases">
        <title>Sequence of Gallionella enrichment culture.</title>
        <authorList>
            <person name="Poehlein A."/>
            <person name="Muehling M."/>
            <person name="Daniel R."/>
        </authorList>
    </citation>
    <scope>NUCLEOTIDE SEQUENCE</scope>
</reference>
<feature type="transmembrane region" description="Helical" evidence="1">
    <location>
        <begin position="7"/>
        <end position="27"/>
    </location>
</feature>
<feature type="domain" description="DUF1468" evidence="2">
    <location>
        <begin position="14"/>
        <end position="164"/>
    </location>
</feature>
<evidence type="ECO:0000259" key="2">
    <source>
        <dbReference type="Pfam" id="PF07331"/>
    </source>
</evidence>
<proteinExistence type="predicted"/>
<evidence type="ECO:0000313" key="3">
    <source>
        <dbReference type="EMBL" id="OIQ91703.1"/>
    </source>
</evidence>